<keyword evidence="2" id="KW-1185">Reference proteome</keyword>
<protein>
    <submittedName>
        <fullName evidence="1">Uncharacterized protein</fullName>
    </submittedName>
</protein>
<proteinExistence type="predicted"/>
<evidence type="ECO:0000313" key="1">
    <source>
        <dbReference type="EMBL" id="GMH16388.1"/>
    </source>
</evidence>
<name>A0AAD3SRW6_NEPGR</name>
<reference evidence="1" key="1">
    <citation type="submission" date="2023-05" db="EMBL/GenBank/DDBJ databases">
        <title>Nepenthes gracilis genome sequencing.</title>
        <authorList>
            <person name="Fukushima K."/>
        </authorList>
    </citation>
    <scope>NUCLEOTIDE SEQUENCE</scope>
    <source>
        <strain evidence="1">SING2019-196</strain>
    </source>
</reference>
<comment type="caution">
    <text evidence="1">The sequence shown here is derived from an EMBL/GenBank/DDBJ whole genome shotgun (WGS) entry which is preliminary data.</text>
</comment>
<dbReference type="EMBL" id="BSYO01000016">
    <property type="protein sequence ID" value="GMH16388.1"/>
    <property type="molecule type" value="Genomic_DNA"/>
</dbReference>
<sequence length="70" mass="7690">MFFISNIKASIASAPSTMCAHDQLAKVGIGSNFVVFSCLVTRFPANLEIFRRLSGLKVFVPNLQKYSGHI</sequence>
<gene>
    <name evidence="1" type="ORF">Nepgr_018229</name>
</gene>
<accession>A0AAD3SRW6</accession>
<evidence type="ECO:0000313" key="2">
    <source>
        <dbReference type="Proteomes" id="UP001279734"/>
    </source>
</evidence>
<dbReference type="Proteomes" id="UP001279734">
    <property type="component" value="Unassembled WGS sequence"/>
</dbReference>
<organism evidence="1 2">
    <name type="scientific">Nepenthes gracilis</name>
    <name type="common">Slender pitcher plant</name>
    <dbReference type="NCBI Taxonomy" id="150966"/>
    <lineage>
        <taxon>Eukaryota</taxon>
        <taxon>Viridiplantae</taxon>
        <taxon>Streptophyta</taxon>
        <taxon>Embryophyta</taxon>
        <taxon>Tracheophyta</taxon>
        <taxon>Spermatophyta</taxon>
        <taxon>Magnoliopsida</taxon>
        <taxon>eudicotyledons</taxon>
        <taxon>Gunneridae</taxon>
        <taxon>Pentapetalae</taxon>
        <taxon>Caryophyllales</taxon>
        <taxon>Nepenthaceae</taxon>
        <taxon>Nepenthes</taxon>
    </lineage>
</organism>
<dbReference type="AlphaFoldDB" id="A0AAD3SRW6"/>